<keyword evidence="2" id="KW-1185">Reference proteome</keyword>
<evidence type="ECO:0000313" key="1">
    <source>
        <dbReference type="EMBL" id="KAF8439687.1"/>
    </source>
</evidence>
<proteinExistence type="predicted"/>
<accession>A0AAD4GE93</accession>
<reference evidence="1" key="2">
    <citation type="journal article" date="2020" name="Nat. Commun.">
        <title>Large-scale genome sequencing of mycorrhizal fungi provides insights into the early evolution of symbiotic traits.</title>
        <authorList>
            <person name="Miyauchi S."/>
            <person name="Kiss E."/>
            <person name="Kuo A."/>
            <person name="Drula E."/>
            <person name="Kohler A."/>
            <person name="Sanchez-Garcia M."/>
            <person name="Morin E."/>
            <person name="Andreopoulos B."/>
            <person name="Barry K.W."/>
            <person name="Bonito G."/>
            <person name="Buee M."/>
            <person name="Carver A."/>
            <person name="Chen C."/>
            <person name="Cichocki N."/>
            <person name="Clum A."/>
            <person name="Culley D."/>
            <person name="Crous P.W."/>
            <person name="Fauchery L."/>
            <person name="Girlanda M."/>
            <person name="Hayes R.D."/>
            <person name="Keri Z."/>
            <person name="LaButti K."/>
            <person name="Lipzen A."/>
            <person name="Lombard V."/>
            <person name="Magnuson J."/>
            <person name="Maillard F."/>
            <person name="Murat C."/>
            <person name="Nolan M."/>
            <person name="Ohm R.A."/>
            <person name="Pangilinan J."/>
            <person name="Pereira M.F."/>
            <person name="Perotto S."/>
            <person name="Peter M."/>
            <person name="Pfister S."/>
            <person name="Riley R."/>
            <person name="Sitrit Y."/>
            <person name="Stielow J.B."/>
            <person name="Szollosi G."/>
            <person name="Zifcakova L."/>
            <person name="Stursova M."/>
            <person name="Spatafora J.W."/>
            <person name="Tedersoo L."/>
            <person name="Vaario L.M."/>
            <person name="Yamada A."/>
            <person name="Yan M."/>
            <person name="Wang P."/>
            <person name="Xu J."/>
            <person name="Bruns T."/>
            <person name="Baldrian P."/>
            <person name="Vilgalys R."/>
            <person name="Dunand C."/>
            <person name="Henrissat B."/>
            <person name="Grigoriev I.V."/>
            <person name="Hibbett D."/>
            <person name="Nagy L.G."/>
            <person name="Martin F.M."/>
        </authorList>
    </citation>
    <scope>NUCLEOTIDE SEQUENCE</scope>
    <source>
        <strain evidence="1">BED1</strain>
    </source>
</reference>
<organism evidence="1 2">
    <name type="scientific">Boletus edulis BED1</name>
    <dbReference type="NCBI Taxonomy" id="1328754"/>
    <lineage>
        <taxon>Eukaryota</taxon>
        <taxon>Fungi</taxon>
        <taxon>Dikarya</taxon>
        <taxon>Basidiomycota</taxon>
        <taxon>Agaricomycotina</taxon>
        <taxon>Agaricomycetes</taxon>
        <taxon>Agaricomycetidae</taxon>
        <taxon>Boletales</taxon>
        <taxon>Boletineae</taxon>
        <taxon>Boletaceae</taxon>
        <taxon>Boletoideae</taxon>
        <taxon>Boletus</taxon>
    </lineage>
</organism>
<name>A0AAD4GE93_BOLED</name>
<evidence type="ECO:0000313" key="2">
    <source>
        <dbReference type="Proteomes" id="UP001194468"/>
    </source>
</evidence>
<dbReference type="AlphaFoldDB" id="A0AAD4GE93"/>
<gene>
    <name evidence="1" type="ORF">L210DRAFT_3645698</name>
</gene>
<sequence length="503" mass="57140">MAGSQCIFPAELITEILCYTSPLDVVRWRAVSKWPSTITHDPAIWKALYANARFLRPPGPFPTVPFEDALAKSTRLAQSWTTQGLRTMSRVRVPFDGWVTKHRHLIGGRWLIVCQADWRFVLYDTHIDAETRAQEPGPLVIWEQVEKIIAWDKCLATSDQGQCIIYVLMSTDNPPQLTLLEFRLDAESGAVCDTVTWDIPVSEMDDDPELDNGQELFAHSRFLFIPHQSLIFDTQTRTFYELPEFSVALDKIRSHMFGARQPGYTQIVPTNTHVIVFHDFCRQWPSRDIDTLVQAFVVPDDPRPAEIGKNVLRLTHEGTIANREMLFAIIQNSVADSTTGTSSIKLLERHRKYGSFVSICTHLMLEKPSPDNVLPALIKRHHILLHGNVPFNGDLTFCNAYYDITDDGYARGFFCRCTENRSHGVVKFTIDATYDYCSADLGRFSRAGEWDDIVSPIDHFSGYANQRLLLDGVRGKLIYVDTDSQDEHANFVENAAIVVVEIE</sequence>
<comment type="caution">
    <text evidence="1">The sequence shown here is derived from an EMBL/GenBank/DDBJ whole genome shotgun (WGS) entry which is preliminary data.</text>
</comment>
<dbReference type="InterPro" id="IPR036047">
    <property type="entry name" value="F-box-like_dom_sf"/>
</dbReference>
<dbReference type="SUPFAM" id="SSF81383">
    <property type="entry name" value="F-box domain"/>
    <property type="match status" value="1"/>
</dbReference>
<evidence type="ECO:0008006" key="3">
    <source>
        <dbReference type="Google" id="ProtNLM"/>
    </source>
</evidence>
<protein>
    <recommendedName>
        <fullName evidence="3">F-box domain-containing protein</fullName>
    </recommendedName>
</protein>
<reference evidence="1" key="1">
    <citation type="submission" date="2019-10" db="EMBL/GenBank/DDBJ databases">
        <authorList>
            <consortium name="DOE Joint Genome Institute"/>
            <person name="Kuo A."/>
            <person name="Miyauchi S."/>
            <person name="Kiss E."/>
            <person name="Drula E."/>
            <person name="Kohler A."/>
            <person name="Sanchez-Garcia M."/>
            <person name="Andreopoulos B."/>
            <person name="Barry K.W."/>
            <person name="Bonito G."/>
            <person name="Buee M."/>
            <person name="Carver A."/>
            <person name="Chen C."/>
            <person name="Cichocki N."/>
            <person name="Clum A."/>
            <person name="Culley D."/>
            <person name="Crous P.W."/>
            <person name="Fauchery L."/>
            <person name="Girlanda M."/>
            <person name="Hayes R."/>
            <person name="Keri Z."/>
            <person name="LaButti K."/>
            <person name="Lipzen A."/>
            <person name="Lombard V."/>
            <person name="Magnuson J."/>
            <person name="Maillard F."/>
            <person name="Morin E."/>
            <person name="Murat C."/>
            <person name="Nolan M."/>
            <person name="Ohm R."/>
            <person name="Pangilinan J."/>
            <person name="Pereira M."/>
            <person name="Perotto S."/>
            <person name="Peter M."/>
            <person name="Riley R."/>
            <person name="Sitrit Y."/>
            <person name="Stielow B."/>
            <person name="Szollosi G."/>
            <person name="Zifcakova L."/>
            <person name="Stursova M."/>
            <person name="Spatafora J.W."/>
            <person name="Tedersoo L."/>
            <person name="Vaario L.-M."/>
            <person name="Yamada A."/>
            <person name="Yan M."/>
            <person name="Wang P."/>
            <person name="Xu J."/>
            <person name="Bruns T."/>
            <person name="Baldrian P."/>
            <person name="Vilgalys R."/>
            <person name="Henrissat B."/>
            <person name="Grigoriev I.V."/>
            <person name="Hibbett D."/>
            <person name="Nagy L.G."/>
            <person name="Martin F.M."/>
        </authorList>
    </citation>
    <scope>NUCLEOTIDE SEQUENCE</scope>
    <source>
        <strain evidence="1">BED1</strain>
    </source>
</reference>
<dbReference type="Gene3D" id="1.20.1280.50">
    <property type="match status" value="1"/>
</dbReference>
<dbReference type="Proteomes" id="UP001194468">
    <property type="component" value="Unassembled WGS sequence"/>
</dbReference>
<dbReference type="EMBL" id="WHUW01000013">
    <property type="protein sequence ID" value="KAF8439687.1"/>
    <property type="molecule type" value="Genomic_DNA"/>
</dbReference>